<evidence type="ECO:0000313" key="1">
    <source>
        <dbReference type="EMBL" id="EKR57271.1"/>
    </source>
</evidence>
<dbReference type="EMBL" id="AHNR02000002">
    <property type="protein sequence ID" value="EKR57271.1"/>
    <property type="molecule type" value="Genomic_DNA"/>
</dbReference>
<sequence>MLVKLKQDRYFLSGEINIFILLRSKLKNKNKIFTRSLKKLNITSIITLVQDFLRIYND</sequence>
<gene>
    <name evidence="1" type="ORF">LEP1GSC105_0655</name>
</gene>
<dbReference type="Proteomes" id="UP000001340">
    <property type="component" value="Unassembled WGS sequence"/>
</dbReference>
<protein>
    <submittedName>
        <fullName evidence="1">Uncharacterized protein</fullName>
    </submittedName>
</protein>
<comment type="caution">
    <text evidence="1">The sequence shown here is derived from an EMBL/GenBank/DDBJ whole genome shotgun (WGS) entry which is preliminary data.</text>
</comment>
<organism evidence="1 2">
    <name type="scientific">Leptospira interrogans str. UI 12758</name>
    <dbReference type="NCBI Taxonomy" id="1049938"/>
    <lineage>
        <taxon>Bacteria</taxon>
        <taxon>Pseudomonadati</taxon>
        <taxon>Spirochaetota</taxon>
        <taxon>Spirochaetia</taxon>
        <taxon>Leptospirales</taxon>
        <taxon>Leptospiraceae</taxon>
        <taxon>Leptospira</taxon>
    </lineage>
</organism>
<name>A0A0E2DCS2_LEPIR</name>
<dbReference type="AlphaFoldDB" id="A0A0E2DCS2"/>
<evidence type="ECO:0000313" key="2">
    <source>
        <dbReference type="Proteomes" id="UP000001340"/>
    </source>
</evidence>
<reference evidence="1 2" key="1">
    <citation type="submission" date="2012-10" db="EMBL/GenBank/DDBJ databases">
        <authorList>
            <person name="Harkins D.M."/>
            <person name="Durkin A.S."/>
            <person name="Brinkac L.M."/>
            <person name="Haft D.H."/>
            <person name="Selengut J.D."/>
            <person name="Sanka R."/>
            <person name="DePew J."/>
            <person name="Purushe J."/>
            <person name="Chanthongthip A."/>
            <person name="Lattana O."/>
            <person name="Phetsouvanh R."/>
            <person name="Newton P.N."/>
            <person name="Vinetz J.M."/>
            <person name="Sutton G.G."/>
            <person name="Nierman W.C."/>
            <person name="Fouts D.E."/>
        </authorList>
    </citation>
    <scope>NUCLEOTIDE SEQUENCE [LARGE SCALE GENOMIC DNA]</scope>
    <source>
        <strain evidence="1 2">UI 12758</strain>
    </source>
</reference>
<proteinExistence type="predicted"/>
<accession>A0A0E2DCS2</accession>